<name>A0ACD4NRP0_9HYPH</name>
<dbReference type="EMBL" id="CP113520">
    <property type="protein sequence ID" value="WAJ29476.1"/>
    <property type="molecule type" value="Genomic_DNA"/>
</dbReference>
<accession>A0ACD4NRP0</accession>
<proteinExistence type="predicted"/>
<sequence>MGSKARGSLGLPTSLTSRLFLFALLALLPVFGVLWMLEQQLQAGREAEIRDLARRRTAQANTQIERVIEGQRTLLLAVSSSPTVMELDAGRCARYLSSLVEALPHLQGIAVLGLDGRPRCGDDPVRPTPNYADRPYFRAAIDTGRFVVGRYTVGRADPSARILPFAAPVREEDGRIVAVVAAGLRLSHLQSIVQAFSLPPNGSLTIADSEGTILARTPLPERFVGTRIPDEFVDRWVKATAAGVEEVQSQDGTWRIVAYSPAALPPEGIYVSSGYALAEVQAMAGEGWRWNLALLTAGLVGAALTSLAAGAALIQRPVRKLVELAQAWSGGTPPATRRPIPTREFETVTASLDAMGQAIEKRSLAAARQQELLVAELHHRVKNLLAMVQAIGTQTAAGTSTPAEFRSVFSQRIQALARTNELLTARNWEGVELRSLLRAEVEAMPRPEDVELSGPAIVLPSSLGMPLTLIAHELATNAVKYGCQAGPGGRLDISWQLEVREDGGRMLDLRWREHGTAPLEEAPGPPRDGGGFGSRLIARLVESLGTGTTTLAPDGLVFTLRIDFESAGTGNDPDPPAG</sequence>
<keyword evidence="2" id="KW-1185">Reference proteome</keyword>
<dbReference type="Proteomes" id="UP001163223">
    <property type="component" value="Chromosome"/>
</dbReference>
<evidence type="ECO:0000313" key="2">
    <source>
        <dbReference type="Proteomes" id="UP001163223"/>
    </source>
</evidence>
<keyword evidence="1" id="KW-0418">Kinase</keyword>
<evidence type="ECO:0000313" key="1">
    <source>
        <dbReference type="EMBL" id="WAJ29476.1"/>
    </source>
</evidence>
<protein>
    <submittedName>
        <fullName evidence="1">Sensor histidine kinase</fullName>
    </submittedName>
</protein>
<keyword evidence="1" id="KW-0808">Transferase</keyword>
<gene>
    <name evidence="1" type="ORF">OXU80_04355</name>
</gene>
<reference evidence="1" key="1">
    <citation type="submission" date="2022-11" db="EMBL/GenBank/DDBJ databases">
        <title>beta-Carotene-producing bacterium, Jeongeuplla avenae sp. nov., alleviates the salt stress of Arabidopsis seedlings.</title>
        <authorList>
            <person name="Jiang L."/>
            <person name="Lee J."/>
        </authorList>
    </citation>
    <scope>NUCLEOTIDE SEQUENCE</scope>
    <source>
        <strain evidence="1">DY_R2A_6</strain>
    </source>
</reference>
<organism evidence="1 2">
    <name type="scientific">Antarcticirhabdus aurantiaca</name>
    <dbReference type="NCBI Taxonomy" id="2606717"/>
    <lineage>
        <taxon>Bacteria</taxon>
        <taxon>Pseudomonadati</taxon>
        <taxon>Pseudomonadota</taxon>
        <taxon>Alphaproteobacteria</taxon>
        <taxon>Hyphomicrobiales</taxon>
        <taxon>Aurantimonadaceae</taxon>
        <taxon>Antarcticirhabdus</taxon>
    </lineage>
</organism>